<name>A0A9W7AAI1_9STRA</name>
<evidence type="ECO:0000313" key="2">
    <source>
        <dbReference type="Proteomes" id="UP001165122"/>
    </source>
</evidence>
<protein>
    <submittedName>
        <fullName evidence="1">Uncharacterized protein</fullName>
    </submittedName>
</protein>
<dbReference type="AlphaFoldDB" id="A0A9W7AAI1"/>
<reference evidence="2" key="1">
    <citation type="journal article" date="2023" name="Commun. Biol.">
        <title>Genome analysis of Parmales, the sister group of diatoms, reveals the evolutionary specialization of diatoms from phago-mixotrophs to photoautotrophs.</title>
        <authorList>
            <person name="Ban H."/>
            <person name="Sato S."/>
            <person name="Yoshikawa S."/>
            <person name="Yamada K."/>
            <person name="Nakamura Y."/>
            <person name="Ichinomiya M."/>
            <person name="Sato N."/>
            <person name="Blanc-Mathieu R."/>
            <person name="Endo H."/>
            <person name="Kuwata A."/>
            <person name="Ogata H."/>
        </authorList>
    </citation>
    <scope>NUCLEOTIDE SEQUENCE [LARGE SCALE GENOMIC DNA]</scope>
    <source>
        <strain evidence="2">NIES 3700</strain>
    </source>
</reference>
<dbReference type="EMBL" id="BRXW01000598">
    <property type="protein sequence ID" value="GMH68712.1"/>
    <property type="molecule type" value="Genomic_DNA"/>
</dbReference>
<comment type="caution">
    <text evidence="1">The sequence shown here is derived from an EMBL/GenBank/DDBJ whole genome shotgun (WGS) entry which is preliminary data.</text>
</comment>
<evidence type="ECO:0000313" key="1">
    <source>
        <dbReference type="EMBL" id="GMH68712.1"/>
    </source>
</evidence>
<accession>A0A9W7AAI1</accession>
<keyword evidence="2" id="KW-1185">Reference proteome</keyword>
<gene>
    <name evidence="1" type="ORF">TrLO_g1797</name>
</gene>
<dbReference type="Proteomes" id="UP001165122">
    <property type="component" value="Unassembled WGS sequence"/>
</dbReference>
<proteinExistence type="predicted"/>
<sequence length="93" mass="10470">MSGSRRPSLSTVLSNASDFTSIGKILAAPGRASNKKIVPIQSQSLSVHGVKNSILWRQRRTSRDTTRTSHLRTRKSFEWITSSKPTRMMRTLQ</sequence>
<organism evidence="1 2">
    <name type="scientific">Triparma laevis f. longispina</name>
    <dbReference type="NCBI Taxonomy" id="1714387"/>
    <lineage>
        <taxon>Eukaryota</taxon>
        <taxon>Sar</taxon>
        <taxon>Stramenopiles</taxon>
        <taxon>Ochrophyta</taxon>
        <taxon>Bolidophyceae</taxon>
        <taxon>Parmales</taxon>
        <taxon>Triparmaceae</taxon>
        <taxon>Triparma</taxon>
    </lineage>
</organism>